<keyword evidence="3 6" id="KW-1133">Transmembrane helix</keyword>
<evidence type="ECO:0008006" key="9">
    <source>
        <dbReference type="Google" id="ProtNLM"/>
    </source>
</evidence>
<evidence type="ECO:0000256" key="2">
    <source>
        <dbReference type="ARBA" id="ARBA00022692"/>
    </source>
</evidence>
<comment type="caution">
    <text evidence="7">The sequence shown here is derived from an EMBL/GenBank/DDBJ whole genome shotgun (WGS) entry which is preliminary data.</text>
</comment>
<dbReference type="PANTHER" id="PTHR35042">
    <property type="entry name" value="ANTHRONE OXYGENASE ENCC"/>
    <property type="match status" value="1"/>
</dbReference>
<dbReference type="AlphaFoldDB" id="A0AAN8A4K7"/>
<evidence type="ECO:0000313" key="7">
    <source>
        <dbReference type="EMBL" id="KAK5705441.1"/>
    </source>
</evidence>
<feature type="transmembrane region" description="Helical" evidence="6">
    <location>
        <begin position="49"/>
        <end position="71"/>
    </location>
</feature>
<evidence type="ECO:0000256" key="5">
    <source>
        <dbReference type="ARBA" id="ARBA00034313"/>
    </source>
</evidence>
<keyword evidence="2 6" id="KW-0812">Transmembrane</keyword>
<organism evidence="7 8">
    <name type="scientific">Elasticomyces elasticus</name>
    <dbReference type="NCBI Taxonomy" id="574655"/>
    <lineage>
        <taxon>Eukaryota</taxon>
        <taxon>Fungi</taxon>
        <taxon>Dikarya</taxon>
        <taxon>Ascomycota</taxon>
        <taxon>Pezizomycotina</taxon>
        <taxon>Dothideomycetes</taxon>
        <taxon>Dothideomycetidae</taxon>
        <taxon>Mycosphaerellales</taxon>
        <taxon>Teratosphaeriaceae</taxon>
        <taxon>Elasticomyces</taxon>
    </lineage>
</organism>
<reference evidence="7" key="1">
    <citation type="submission" date="2023-08" db="EMBL/GenBank/DDBJ databases">
        <title>Black Yeasts Isolated from many extreme environments.</title>
        <authorList>
            <person name="Coleine C."/>
            <person name="Stajich J.E."/>
            <person name="Selbmann L."/>
        </authorList>
    </citation>
    <scope>NUCLEOTIDE SEQUENCE</scope>
    <source>
        <strain evidence="7">CCFEE 5810</strain>
    </source>
</reference>
<comment type="subcellular location">
    <subcellularLocation>
        <location evidence="1">Membrane</location>
        <topology evidence="1">Multi-pass membrane protein</topology>
    </subcellularLocation>
</comment>
<accession>A0AAN8A4K7</accession>
<evidence type="ECO:0000313" key="8">
    <source>
        <dbReference type="Proteomes" id="UP001310594"/>
    </source>
</evidence>
<dbReference type="Proteomes" id="UP001310594">
    <property type="component" value="Unassembled WGS sequence"/>
</dbReference>
<proteinExistence type="inferred from homology"/>
<gene>
    <name evidence="7" type="ORF">LTR97_002559</name>
</gene>
<evidence type="ECO:0000256" key="1">
    <source>
        <dbReference type="ARBA" id="ARBA00004141"/>
    </source>
</evidence>
<evidence type="ECO:0000256" key="4">
    <source>
        <dbReference type="ARBA" id="ARBA00023136"/>
    </source>
</evidence>
<dbReference type="Pfam" id="PF08592">
    <property type="entry name" value="Anthrone_oxy"/>
    <property type="match status" value="1"/>
</dbReference>
<name>A0AAN8A4K7_9PEZI</name>
<feature type="transmembrane region" description="Helical" evidence="6">
    <location>
        <begin position="12"/>
        <end position="37"/>
    </location>
</feature>
<keyword evidence="4 6" id="KW-0472">Membrane</keyword>
<evidence type="ECO:0000256" key="3">
    <source>
        <dbReference type="ARBA" id="ARBA00022989"/>
    </source>
</evidence>
<dbReference type="PANTHER" id="PTHR35042:SF1">
    <property type="entry name" value="DUF1772-DOMAIN-CONTAINING PROTEIN"/>
    <property type="match status" value="1"/>
</dbReference>
<evidence type="ECO:0000256" key="6">
    <source>
        <dbReference type="SAM" id="Phobius"/>
    </source>
</evidence>
<sequence length="172" mass="17813">MSALMSTAQIVGITTAACLSGMIASISYIGIPIIRLASPGVAVRQWSKAYALGKAIAPPLAITSAACFGYMSYASRQALPLQSSELGSPMLLYAMAAALIPCIIPYTLSVMDPGANNRLKLLAKEAERSSKSMESIKDEVQELLGIWAGMNYVRAAAVGAGAVLGAIATIAM</sequence>
<dbReference type="InterPro" id="IPR013901">
    <property type="entry name" value="Anthrone_oxy"/>
</dbReference>
<dbReference type="EMBL" id="JAVRQU010000003">
    <property type="protein sequence ID" value="KAK5705441.1"/>
    <property type="molecule type" value="Genomic_DNA"/>
</dbReference>
<protein>
    <recommendedName>
        <fullName evidence="9">DUF1772-domain-containing protein</fullName>
    </recommendedName>
</protein>
<dbReference type="GO" id="GO:0016020">
    <property type="term" value="C:membrane"/>
    <property type="evidence" value="ECO:0007669"/>
    <property type="project" value="UniProtKB-SubCell"/>
</dbReference>
<feature type="transmembrane region" description="Helical" evidence="6">
    <location>
        <begin position="152"/>
        <end position="171"/>
    </location>
</feature>
<comment type="similarity">
    <text evidence="5">Belongs to the anthrone oxygenase family.</text>
</comment>
<feature type="transmembrane region" description="Helical" evidence="6">
    <location>
        <begin position="91"/>
        <end position="111"/>
    </location>
</feature>